<keyword evidence="1" id="KW-0472">Membrane</keyword>
<organism evidence="2">
    <name type="scientific">Culex pipiens</name>
    <name type="common">House mosquito</name>
    <dbReference type="NCBI Taxonomy" id="7175"/>
    <lineage>
        <taxon>Eukaryota</taxon>
        <taxon>Metazoa</taxon>
        <taxon>Ecdysozoa</taxon>
        <taxon>Arthropoda</taxon>
        <taxon>Hexapoda</taxon>
        <taxon>Insecta</taxon>
        <taxon>Pterygota</taxon>
        <taxon>Neoptera</taxon>
        <taxon>Endopterygota</taxon>
        <taxon>Diptera</taxon>
        <taxon>Nematocera</taxon>
        <taxon>Culicoidea</taxon>
        <taxon>Culicidae</taxon>
        <taxon>Culicinae</taxon>
        <taxon>Culicini</taxon>
        <taxon>Culex</taxon>
        <taxon>Culex</taxon>
    </lineage>
</organism>
<accession>A0A8D8C6R4</accession>
<keyword evidence="1" id="KW-1133">Transmembrane helix</keyword>
<dbReference type="EMBL" id="HBUE01110407">
    <property type="protein sequence ID" value="CAG6488588.1"/>
    <property type="molecule type" value="Transcribed_RNA"/>
</dbReference>
<dbReference type="EMBL" id="HBUE01110403">
    <property type="protein sequence ID" value="CAG6488583.1"/>
    <property type="molecule type" value="Transcribed_RNA"/>
</dbReference>
<name>A0A8D8C6R4_CULPI</name>
<evidence type="ECO:0000313" key="2">
    <source>
        <dbReference type="EMBL" id="CAG6488588.1"/>
    </source>
</evidence>
<evidence type="ECO:0000256" key="1">
    <source>
        <dbReference type="SAM" id="Phobius"/>
    </source>
</evidence>
<sequence>MFIWMSSTRSFERQSRNRSVPPIANSIAPDIVRGCKFSNKIRYHGPKNKTPNIKAKLTSGMWSMGSFLPVHWVIITMETIMSSRNITYATVISAMCCTLRAVFDFIRSSAYRAYERNASAALEVVVVT</sequence>
<keyword evidence="1" id="KW-0812">Transmembrane</keyword>
<reference evidence="2" key="1">
    <citation type="submission" date="2021-05" db="EMBL/GenBank/DDBJ databases">
        <authorList>
            <person name="Alioto T."/>
            <person name="Alioto T."/>
            <person name="Gomez Garrido J."/>
        </authorList>
    </citation>
    <scope>NUCLEOTIDE SEQUENCE</scope>
</reference>
<feature type="transmembrane region" description="Helical" evidence="1">
    <location>
        <begin position="57"/>
        <end position="74"/>
    </location>
</feature>
<feature type="transmembrane region" description="Helical" evidence="1">
    <location>
        <begin position="86"/>
        <end position="106"/>
    </location>
</feature>
<dbReference type="AlphaFoldDB" id="A0A8D8C6R4"/>
<proteinExistence type="predicted"/>
<protein>
    <submittedName>
        <fullName evidence="2">(northern house mosquito) hypothetical protein</fullName>
    </submittedName>
</protein>